<comment type="similarity">
    <text evidence="1">Belongs to the ABC transporter superfamily.</text>
</comment>
<feature type="domain" description="ABC transporter" evidence="5">
    <location>
        <begin position="7"/>
        <end position="226"/>
    </location>
</feature>
<evidence type="ECO:0000259" key="5">
    <source>
        <dbReference type="PROSITE" id="PS50893"/>
    </source>
</evidence>
<dbReference type="InterPro" id="IPR003439">
    <property type="entry name" value="ABC_transporter-like_ATP-bd"/>
</dbReference>
<dbReference type="InterPro" id="IPR017911">
    <property type="entry name" value="MacB-like_ATP-bd"/>
</dbReference>
<evidence type="ECO:0000256" key="1">
    <source>
        <dbReference type="ARBA" id="ARBA00005417"/>
    </source>
</evidence>
<protein>
    <submittedName>
        <fullName evidence="6">Putative ABC transport system ATP-binding protein</fullName>
    </submittedName>
</protein>
<evidence type="ECO:0000256" key="3">
    <source>
        <dbReference type="ARBA" id="ARBA00022741"/>
    </source>
</evidence>
<dbReference type="GO" id="GO:0016887">
    <property type="term" value="F:ATP hydrolysis activity"/>
    <property type="evidence" value="ECO:0007669"/>
    <property type="project" value="InterPro"/>
</dbReference>
<proteinExistence type="inferred from homology"/>
<sequence length="226" mass="25753">MESNKIVRIENINYKIKEGEKTRNILKDVNYSFLNNSITVISGPSGSGKTTLLYAIAGLLDDVDGEIYIDNFQINKLTKKKKDEFRLNNISMVFQNLNLFSFMNVEDNILVPFYIKDKKIDEDVHRKISEYLQLMNLGQIQNKSIQSLSGGEQQRVAIIRAIIDNPKVILCDEPTASLDKNNVVIFMETLLKIKKSTESTIIIVTHDERVTKYGENKISMVDGSIE</sequence>
<keyword evidence="2" id="KW-0813">Transport</keyword>
<keyword evidence="4 6" id="KW-0067">ATP-binding</keyword>
<organism evidence="6 7">
    <name type="scientific">Lachnotalea glycerini</name>
    <dbReference type="NCBI Taxonomy" id="1763509"/>
    <lineage>
        <taxon>Bacteria</taxon>
        <taxon>Bacillati</taxon>
        <taxon>Bacillota</taxon>
        <taxon>Clostridia</taxon>
        <taxon>Lachnospirales</taxon>
        <taxon>Lachnospiraceae</taxon>
        <taxon>Lachnotalea</taxon>
    </lineage>
</organism>
<dbReference type="GO" id="GO:0005524">
    <property type="term" value="F:ATP binding"/>
    <property type="evidence" value="ECO:0007669"/>
    <property type="project" value="UniProtKB-KW"/>
</dbReference>
<dbReference type="RefSeq" id="WP_110290422.1">
    <property type="nucleotide sequence ID" value="NZ_QICS01000002.1"/>
</dbReference>
<dbReference type="InterPro" id="IPR017871">
    <property type="entry name" value="ABC_transporter-like_CS"/>
</dbReference>
<dbReference type="AlphaFoldDB" id="A0A318EUM1"/>
<evidence type="ECO:0000256" key="2">
    <source>
        <dbReference type="ARBA" id="ARBA00022448"/>
    </source>
</evidence>
<dbReference type="InterPro" id="IPR003593">
    <property type="entry name" value="AAA+_ATPase"/>
</dbReference>
<dbReference type="Gene3D" id="3.40.50.300">
    <property type="entry name" value="P-loop containing nucleotide triphosphate hydrolases"/>
    <property type="match status" value="1"/>
</dbReference>
<dbReference type="PROSITE" id="PS50893">
    <property type="entry name" value="ABC_TRANSPORTER_2"/>
    <property type="match status" value="1"/>
</dbReference>
<dbReference type="Proteomes" id="UP000247523">
    <property type="component" value="Unassembled WGS sequence"/>
</dbReference>
<gene>
    <name evidence="6" type="ORF">C8E03_10218</name>
</gene>
<reference evidence="6 7" key="1">
    <citation type="submission" date="2018-05" db="EMBL/GenBank/DDBJ databases">
        <title>Genomic Encyclopedia of Type Strains, Phase IV (KMG-IV): sequencing the most valuable type-strain genomes for metagenomic binning, comparative biology and taxonomic classification.</title>
        <authorList>
            <person name="Goeker M."/>
        </authorList>
    </citation>
    <scope>NUCLEOTIDE SEQUENCE [LARGE SCALE GENOMIC DNA]</scope>
    <source>
        <strain evidence="6 7">DSM 28816</strain>
    </source>
</reference>
<dbReference type="CDD" id="cd03255">
    <property type="entry name" value="ABC_MJ0796_LolCDE_FtsE"/>
    <property type="match status" value="1"/>
</dbReference>
<evidence type="ECO:0000256" key="4">
    <source>
        <dbReference type="ARBA" id="ARBA00022840"/>
    </source>
</evidence>
<evidence type="ECO:0000313" key="7">
    <source>
        <dbReference type="Proteomes" id="UP000247523"/>
    </source>
</evidence>
<accession>A0A318EUM1</accession>
<dbReference type="Pfam" id="PF00005">
    <property type="entry name" value="ABC_tran"/>
    <property type="match status" value="1"/>
</dbReference>
<dbReference type="PROSITE" id="PS00211">
    <property type="entry name" value="ABC_TRANSPORTER_1"/>
    <property type="match status" value="1"/>
</dbReference>
<dbReference type="InterPro" id="IPR027417">
    <property type="entry name" value="P-loop_NTPase"/>
</dbReference>
<dbReference type="PANTHER" id="PTHR42798">
    <property type="entry name" value="LIPOPROTEIN-RELEASING SYSTEM ATP-BINDING PROTEIN LOLD"/>
    <property type="match status" value="1"/>
</dbReference>
<dbReference type="SMART" id="SM00382">
    <property type="entry name" value="AAA"/>
    <property type="match status" value="1"/>
</dbReference>
<name>A0A318EUM1_9FIRM</name>
<keyword evidence="3" id="KW-0547">Nucleotide-binding</keyword>
<dbReference type="SUPFAM" id="SSF52540">
    <property type="entry name" value="P-loop containing nucleoside triphosphate hydrolases"/>
    <property type="match status" value="1"/>
</dbReference>
<evidence type="ECO:0000313" key="6">
    <source>
        <dbReference type="EMBL" id="PXV93252.1"/>
    </source>
</evidence>
<dbReference type="EMBL" id="QICS01000002">
    <property type="protein sequence ID" value="PXV93252.1"/>
    <property type="molecule type" value="Genomic_DNA"/>
</dbReference>
<comment type="caution">
    <text evidence="6">The sequence shown here is derived from an EMBL/GenBank/DDBJ whole genome shotgun (WGS) entry which is preliminary data.</text>
</comment>
<dbReference type="PANTHER" id="PTHR42798:SF7">
    <property type="entry name" value="ALPHA-D-RIBOSE 1-METHYLPHOSPHONATE 5-TRIPHOSPHATE SYNTHASE SUBUNIT PHNL"/>
    <property type="match status" value="1"/>
</dbReference>